<dbReference type="RefSeq" id="WP_187254833.1">
    <property type="nucleotide sequence ID" value="NZ_JBHULF010000006.1"/>
</dbReference>
<name>A0ABR7M3C3_9BACT</name>
<feature type="repeat" description="TPR" evidence="3">
    <location>
        <begin position="159"/>
        <end position="192"/>
    </location>
</feature>
<dbReference type="PANTHER" id="PTHR45586">
    <property type="entry name" value="TPR REPEAT-CONTAINING PROTEIN PA4667"/>
    <property type="match status" value="1"/>
</dbReference>
<dbReference type="InterPro" id="IPR019734">
    <property type="entry name" value="TPR_rpt"/>
</dbReference>
<accession>A0ABR7M3C3</accession>
<dbReference type="PROSITE" id="PS50005">
    <property type="entry name" value="TPR"/>
    <property type="match status" value="3"/>
</dbReference>
<comment type="caution">
    <text evidence="4">The sequence shown here is derived from an EMBL/GenBank/DDBJ whole genome shotgun (WGS) entry which is preliminary data.</text>
</comment>
<dbReference type="PANTHER" id="PTHR45586:SF1">
    <property type="entry name" value="LIPOPOLYSACCHARIDE ASSEMBLY PROTEIN B"/>
    <property type="match status" value="1"/>
</dbReference>
<gene>
    <name evidence="4" type="ORF">BC349_00710</name>
</gene>
<keyword evidence="1" id="KW-0677">Repeat</keyword>
<dbReference type="Pfam" id="PF13181">
    <property type="entry name" value="TPR_8"/>
    <property type="match status" value="1"/>
</dbReference>
<dbReference type="SMART" id="SM00028">
    <property type="entry name" value="TPR"/>
    <property type="match status" value="7"/>
</dbReference>
<dbReference type="Proteomes" id="UP000765802">
    <property type="component" value="Unassembled WGS sequence"/>
</dbReference>
<evidence type="ECO:0008006" key="6">
    <source>
        <dbReference type="Google" id="ProtNLM"/>
    </source>
</evidence>
<dbReference type="SUPFAM" id="SSF48452">
    <property type="entry name" value="TPR-like"/>
    <property type="match status" value="1"/>
</dbReference>
<evidence type="ECO:0000313" key="5">
    <source>
        <dbReference type="Proteomes" id="UP000765802"/>
    </source>
</evidence>
<reference evidence="4 5" key="1">
    <citation type="submission" date="2016-07" db="EMBL/GenBank/DDBJ databases">
        <title>Genome analysis of Flavihumibacter stibioxidans YS-17.</title>
        <authorList>
            <person name="Shi K."/>
            <person name="Han Y."/>
            <person name="Wang G."/>
        </authorList>
    </citation>
    <scope>NUCLEOTIDE SEQUENCE [LARGE SCALE GENOMIC DNA]</scope>
    <source>
        <strain evidence="4 5">YS-17</strain>
    </source>
</reference>
<protein>
    <recommendedName>
        <fullName evidence="6">Tetratricopeptide repeat protein</fullName>
    </recommendedName>
</protein>
<evidence type="ECO:0000256" key="3">
    <source>
        <dbReference type="PROSITE-ProRule" id="PRU00339"/>
    </source>
</evidence>
<evidence type="ECO:0000313" key="4">
    <source>
        <dbReference type="EMBL" id="MBC6489472.1"/>
    </source>
</evidence>
<evidence type="ECO:0000256" key="2">
    <source>
        <dbReference type="ARBA" id="ARBA00022803"/>
    </source>
</evidence>
<keyword evidence="5" id="KW-1185">Reference proteome</keyword>
<organism evidence="4 5">
    <name type="scientific">Flavihumibacter stibioxidans</name>
    <dbReference type="NCBI Taxonomy" id="1834163"/>
    <lineage>
        <taxon>Bacteria</taxon>
        <taxon>Pseudomonadati</taxon>
        <taxon>Bacteroidota</taxon>
        <taxon>Chitinophagia</taxon>
        <taxon>Chitinophagales</taxon>
        <taxon>Chitinophagaceae</taxon>
        <taxon>Flavihumibacter</taxon>
    </lineage>
</organism>
<evidence type="ECO:0000256" key="1">
    <source>
        <dbReference type="ARBA" id="ARBA00022737"/>
    </source>
</evidence>
<dbReference type="Pfam" id="PF13432">
    <property type="entry name" value="TPR_16"/>
    <property type="match status" value="2"/>
</dbReference>
<keyword evidence="2 3" id="KW-0802">TPR repeat</keyword>
<dbReference type="Gene3D" id="1.25.40.10">
    <property type="entry name" value="Tetratricopeptide repeat domain"/>
    <property type="match status" value="3"/>
</dbReference>
<feature type="repeat" description="TPR" evidence="3">
    <location>
        <begin position="262"/>
        <end position="295"/>
    </location>
</feature>
<feature type="repeat" description="TPR" evidence="3">
    <location>
        <begin position="296"/>
        <end position="329"/>
    </location>
</feature>
<dbReference type="EMBL" id="MBUA01000001">
    <property type="protein sequence ID" value="MBC6489472.1"/>
    <property type="molecule type" value="Genomic_DNA"/>
</dbReference>
<dbReference type="InterPro" id="IPR051012">
    <property type="entry name" value="CellSynth/LPSAsmb/PSIAsmb"/>
</dbReference>
<proteinExistence type="predicted"/>
<sequence length="341" mass="39040">MKQLILTVILSMSILMGFGQSDSLSYYLHKGEEAASGRQMQPAYQYYKHAVAIDASNTEALKGLADAAYETRSYIVARETYKKFHELQPKDTFTISRLAELNFNTRQWQDAIDMARKAKMLGFGERFDWLIARSFFQMEQYGSAVEYIERAWKRDSSDAQMPFVAARAFIELSNYRRAAGCYEQALRLDPNNVQWMYEAAMTWSAIPDDARAIPWFEKAIAANHPRTIDFLTNMANSYFGNNQFEKGLPLVEELLQQNPQDLELLYLAGEGYLRAGRHQQAIDSWDKMLAIDKNQARAVYMIGIAYIKKGDDKKGQALCEKAITMDPALSRLRDKRSSFGL</sequence>
<dbReference type="InterPro" id="IPR011990">
    <property type="entry name" value="TPR-like_helical_dom_sf"/>
</dbReference>